<evidence type="ECO:0000259" key="7">
    <source>
        <dbReference type="SMART" id="SM01372"/>
    </source>
</evidence>
<proteinExistence type="inferred from homology"/>
<dbReference type="AlphaFoldDB" id="A0A238BXU8"/>
<dbReference type="SMART" id="SM01372">
    <property type="entry name" value="E2F_TDP"/>
    <property type="match status" value="2"/>
</dbReference>
<evidence type="ECO:0000313" key="8">
    <source>
        <dbReference type="EMBL" id="OZC10093.1"/>
    </source>
</evidence>
<reference evidence="8 9" key="1">
    <citation type="submission" date="2015-12" db="EMBL/GenBank/DDBJ databases">
        <title>Draft genome of the nematode, Onchocerca flexuosa.</title>
        <authorList>
            <person name="Mitreva M."/>
        </authorList>
    </citation>
    <scope>NUCLEOTIDE SEQUENCE [LARGE SCALE GENOMIC DNA]</scope>
    <source>
        <strain evidence="8">Red Deer</strain>
    </source>
</reference>
<dbReference type="GO" id="GO:0090575">
    <property type="term" value="C:RNA polymerase II transcription regulator complex"/>
    <property type="evidence" value="ECO:0007669"/>
    <property type="project" value="TreeGrafter"/>
</dbReference>
<dbReference type="InterPro" id="IPR036388">
    <property type="entry name" value="WH-like_DNA-bd_sf"/>
</dbReference>
<evidence type="ECO:0000256" key="2">
    <source>
        <dbReference type="ARBA" id="ARBA00023015"/>
    </source>
</evidence>
<dbReference type="EMBL" id="KZ269989">
    <property type="protein sequence ID" value="OZC10093.1"/>
    <property type="molecule type" value="Genomic_DNA"/>
</dbReference>
<comment type="similarity">
    <text evidence="1 5">Belongs to the E2F/DP family.</text>
</comment>
<feature type="compositionally biased region" description="Basic and acidic residues" evidence="6">
    <location>
        <begin position="355"/>
        <end position="367"/>
    </location>
</feature>
<comment type="subcellular location">
    <subcellularLocation>
        <location evidence="5">Nucleus</location>
    </subcellularLocation>
</comment>
<evidence type="ECO:0000256" key="4">
    <source>
        <dbReference type="ARBA" id="ARBA00023163"/>
    </source>
</evidence>
<dbReference type="Pfam" id="PF02319">
    <property type="entry name" value="WHD_E2F_TDP"/>
    <property type="match status" value="2"/>
</dbReference>
<feature type="region of interest" description="Disordered" evidence="6">
    <location>
        <begin position="266"/>
        <end position="304"/>
    </location>
</feature>
<feature type="region of interest" description="Disordered" evidence="6">
    <location>
        <begin position="1"/>
        <end position="26"/>
    </location>
</feature>
<organism evidence="8 9">
    <name type="scientific">Onchocerca flexuosa</name>
    <dbReference type="NCBI Taxonomy" id="387005"/>
    <lineage>
        <taxon>Eukaryota</taxon>
        <taxon>Metazoa</taxon>
        <taxon>Ecdysozoa</taxon>
        <taxon>Nematoda</taxon>
        <taxon>Chromadorea</taxon>
        <taxon>Rhabditida</taxon>
        <taxon>Spirurina</taxon>
        <taxon>Spiruromorpha</taxon>
        <taxon>Filarioidea</taxon>
        <taxon>Onchocercidae</taxon>
        <taxon>Onchocerca</taxon>
    </lineage>
</organism>
<dbReference type="InterPro" id="IPR003316">
    <property type="entry name" value="E2F_WHTH_DNA-bd_dom"/>
</dbReference>
<dbReference type="Gene3D" id="1.10.10.10">
    <property type="entry name" value="Winged helix-like DNA-binding domain superfamily/Winged helix DNA-binding domain"/>
    <property type="match status" value="2"/>
</dbReference>
<sequence>MHQQSLTFGDYRRPKNDSAENGTYNQREARFIKNSVSSKGDFFNRLRMLKSTVQGTERVSVFQDSEYSSTSQGLLSDENLPTLTAIDLNVNPCVEDIRKRKALKMRNVVDESLQSIDMIKIEQSENRLRRSVGIEQNRNKIEIGWNRNTSNDSVGGKNRDENRSEIKCDKNFSIDYEKSNEHETEVKWIENDLEDWDCNKNLDESRKEAKWGRNFPTGQKDYGKMNKNERKVKRIKDTFKNQGDGDEVGQSGSKIKCYGNILTDQNDYKKPNKSRDEIKWNGNGFRNQNDNEKPNGSGDEIKWDGNILKDSDDIKEWNGKKDKIKMNSNILIDQNDGERLDENRNKIKWNGNAYKDQDGDSDGKNDDVENNENVFGSENRDEVLNENGGEVEWNGNDLINQNEVEESDRNAEWNGQNGNAARHQKGEEESNNGFPRKTKTLGLLCRKFFLKVLEYVDSGDDKINLEVIACSMEVEKRRIYDVVNVMEALGAMEKSHKSFYTWKGLDNLPSTLHTLKTEAEKEGIYEKVLLTQHIMTRFMEVPNKNGNGNASPSEAGPSRTSDDKIISTLERSNSAGNKDGGSVSSKQSGSKKESKRQRGLNSLTYLCKYFFKILIVGLDYQPDYKVSLDVASTILIKDPEIDGCKPPDRSRCRRIYDVANVLISLRLIERRMFTFGTKKIPLFVYCGPNIIENGKFDFFYHIRFNKLSVKLKNSEEKKAYEVEEENLEMFFLKQKEKKKEAESSVEINEPAKKRSRIEEIDPIRESTDFGKENIPSTLINQRIAPGSPMIVSIVRPQPQKGIFFFQKVADLRSVLVPQTSSSFNALQSVVQQPRFTQFIPLPICPAGFLPFDPNIIFLNNGVSTTRIPMQHNFNHLNAYPLSSMAFSQQPRGPIIDTANRSYTAYNNSNSSFTSPRNMLRPSLFNIDAILGNREAHDNNQG</sequence>
<keyword evidence="2 5" id="KW-0805">Transcription regulation</keyword>
<keyword evidence="4 5" id="KW-0804">Transcription</keyword>
<keyword evidence="5" id="KW-0539">Nucleus</keyword>
<dbReference type="PANTHER" id="PTHR12081:SF7">
    <property type="entry name" value="TRANSCRIPTION FACTOR EFL-3"/>
    <property type="match status" value="1"/>
</dbReference>
<name>A0A238BXU8_9BILA</name>
<keyword evidence="9" id="KW-1185">Reference proteome</keyword>
<dbReference type="GO" id="GO:0000978">
    <property type="term" value="F:RNA polymerase II cis-regulatory region sequence-specific DNA binding"/>
    <property type="evidence" value="ECO:0007669"/>
    <property type="project" value="InterPro"/>
</dbReference>
<dbReference type="OrthoDB" id="5318at2759"/>
<feature type="domain" description="E2F/DP family winged-helix DNA-binding" evidence="7">
    <location>
        <begin position="598"/>
        <end position="687"/>
    </location>
</feature>
<feature type="compositionally biased region" description="Basic and acidic residues" evidence="6">
    <location>
        <begin position="289"/>
        <end position="304"/>
    </location>
</feature>
<feature type="domain" description="E2F/DP family winged-helix DNA-binding" evidence="7">
    <location>
        <begin position="436"/>
        <end position="504"/>
    </location>
</feature>
<dbReference type="InterPro" id="IPR036390">
    <property type="entry name" value="WH_DNA-bd_sf"/>
</dbReference>
<evidence type="ECO:0000256" key="6">
    <source>
        <dbReference type="SAM" id="MobiDB-lite"/>
    </source>
</evidence>
<evidence type="ECO:0000256" key="3">
    <source>
        <dbReference type="ARBA" id="ARBA00023125"/>
    </source>
</evidence>
<feature type="region of interest" description="Disordered" evidence="6">
    <location>
        <begin position="405"/>
        <end position="434"/>
    </location>
</feature>
<keyword evidence="3 5" id="KW-0238">DNA-binding</keyword>
<dbReference type="InterPro" id="IPR015633">
    <property type="entry name" value="E2F"/>
</dbReference>
<evidence type="ECO:0000256" key="1">
    <source>
        <dbReference type="ARBA" id="ARBA00010940"/>
    </source>
</evidence>
<dbReference type="Proteomes" id="UP000242913">
    <property type="component" value="Unassembled WGS sequence"/>
</dbReference>
<protein>
    <submittedName>
        <fullName evidence="8">Transcription factor E2F/dimerization partner</fullName>
    </submittedName>
</protein>
<dbReference type="SUPFAM" id="SSF46785">
    <property type="entry name" value="Winged helix' DNA-binding domain"/>
    <property type="match status" value="2"/>
</dbReference>
<feature type="region of interest" description="Disordered" evidence="6">
    <location>
        <begin position="350"/>
        <end position="373"/>
    </location>
</feature>
<feature type="compositionally biased region" description="Basic and acidic residues" evidence="6">
    <location>
        <begin position="266"/>
        <end position="279"/>
    </location>
</feature>
<dbReference type="PANTHER" id="PTHR12081">
    <property type="entry name" value="TRANSCRIPTION FACTOR E2F"/>
    <property type="match status" value="1"/>
</dbReference>
<gene>
    <name evidence="8" type="ORF">X798_02944</name>
</gene>
<accession>A0A238BXU8</accession>
<dbReference type="GO" id="GO:0000981">
    <property type="term" value="F:DNA-binding transcription factor activity, RNA polymerase II-specific"/>
    <property type="evidence" value="ECO:0007669"/>
    <property type="project" value="TreeGrafter"/>
</dbReference>
<feature type="region of interest" description="Disordered" evidence="6">
    <location>
        <begin position="541"/>
        <end position="595"/>
    </location>
</feature>
<evidence type="ECO:0000256" key="5">
    <source>
        <dbReference type="RuleBase" id="RU003796"/>
    </source>
</evidence>
<evidence type="ECO:0000313" key="9">
    <source>
        <dbReference type="Proteomes" id="UP000242913"/>
    </source>
</evidence>